<keyword evidence="2" id="KW-1185">Reference proteome</keyword>
<dbReference type="Proteomes" id="UP000218542">
    <property type="component" value="Unassembled WGS sequence"/>
</dbReference>
<gene>
    <name evidence="1" type="ORF">SCALIN_C14_0105</name>
</gene>
<accession>A0A286TY59</accession>
<comment type="caution">
    <text evidence="1">The sequence shown here is derived from an EMBL/GenBank/DDBJ whole genome shotgun (WGS) entry which is preliminary data.</text>
</comment>
<dbReference type="GO" id="GO:0004812">
    <property type="term" value="F:aminoacyl-tRNA ligase activity"/>
    <property type="evidence" value="ECO:0007669"/>
    <property type="project" value="UniProtKB-KW"/>
</dbReference>
<dbReference type="AlphaFoldDB" id="A0A286TY59"/>
<sequence length="212" mass="22710">MATDVSTRSFSVVWMADGPFIPQLEVFSDPDGLNPISVSVTNVSQNYPPAEDLGVLKVTVTGLTSGTTYYYRTTTTSKGGGNDRVYPVTTPLPSVTTEILVKRTITSGEDEVPFTNDLLTIDVFQEDGVTIADGALIVLDIAGADYPISAFVGMGTLSPATILDLNNVFDKNAHESMDLKGNESTALRLIGGGPWVIHIFPLISLLKVVKRK</sequence>
<evidence type="ECO:0000313" key="2">
    <source>
        <dbReference type="Proteomes" id="UP000218542"/>
    </source>
</evidence>
<protein>
    <submittedName>
        <fullName evidence="1">Arginyl-tRNA synthetase</fullName>
    </submittedName>
</protein>
<reference evidence="2" key="1">
    <citation type="journal article" date="2017" name="Environ. Microbiol. Rep.">
        <title>Genetic Diversity of Marine Anaerobic Ammonium-Oxidizing Bacteria as Revealed by Genomic and Proteomic Analyses of 'Candidatus Scalindua japonica'.</title>
        <authorList>
            <person name="Oshiki M."/>
            <person name="Mizuto K."/>
            <person name="Kimura Z."/>
            <person name="Kindaichi T."/>
            <person name="Satoh H."/>
            <person name="Okabe S."/>
        </authorList>
    </citation>
    <scope>NUCLEOTIDE SEQUENCE [LARGE SCALE GENOMIC DNA]</scope>
    <source>
        <strain evidence="2">husup-a2</strain>
    </source>
</reference>
<proteinExistence type="predicted"/>
<keyword evidence="1" id="KW-0030">Aminoacyl-tRNA synthetase</keyword>
<evidence type="ECO:0000313" key="1">
    <source>
        <dbReference type="EMBL" id="GAX60839.1"/>
    </source>
</evidence>
<organism evidence="1 2">
    <name type="scientific">Candidatus Scalindua japonica</name>
    <dbReference type="NCBI Taxonomy" id="1284222"/>
    <lineage>
        <taxon>Bacteria</taxon>
        <taxon>Pseudomonadati</taxon>
        <taxon>Planctomycetota</taxon>
        <taxon>Candidatus Brocadiia</taxon>
        <taxon>Candidatus Brocadiales</taxon>
        <taxon>Candidatus Scalinduaceae</taxon>
        <taxon>Candidatus Scalindua</taxon>
    </lineage>
</organism>
<dbReference type="EMBL" id="BAOS01000014">
    <property type="protein sequence ID" value="GAX60839.1"/>
    <property type="molecule type" value="Genomic_DNA"/>
</dbReference>
<keyword evidence="1" id="KW-0436">Ligase</keyword>
<name>A0A286TY59_9BACT</name>